<gene>
    <name evidence="4" type="ORF">FYJ71_07580</name>
</gene>
<evidence type="ECO:0000313" key="4">
    <source>
        <dbReference type="EMBL" id="MST62827.1"/>
    </source>
</evidence>
<organism evidence="4 5">
    <name type="scientific">Peptostreptococcus porci</name>
    <dbReference type="NCBI Taxonomy" id="2652282"/>
    <lineage>
        <taxon>Bacteria</taxon>
        <taxon>Bacillati</taxon>
        <taxon>Bacillota</taxon>
        <taxon>Clostridia</taxon>
        <taxon>Peptostreptococcales</taxon>
        <taxon>Peptostreptococcaceae</taxon>
        <taxon>Peptostreptococcus</taxon>
    </lineage>
</organism>
<dbReference type="Pfam" id="PF09479">
    <property type="entry name" value="Flg_new"/>
    <property type="match status" value="1"/>
</dbReference>
<keyword evidence="3" id="KW-0732">Signal</keyword>
<name>A0A6N7XHJ9_9FIRM</name>
<dbReference type="InterPro" id="IPR042229">
    <property type="entry name" value="Listeria/Bacterioides_rpt_sf"/>
</dbReference>
<feature type="region of interest" description="Disordered" evidence="2">
    <location>
        <begin position="473"/>
        <end position="493"/>
    </location>
</feature>
<protein>
    <submittedName>
        <fullName evidence="4">Cell wall-binding repeat-containing protein</fullName>
    </submittedName>
</protein>
<sequence>MRKFLNKNRISMALMAFLLTVSSIGTVFAESNLTGMPESMKDLVKDNYWAELEYKSSNPIPKYLMTPEQSSLNGIKSSTNDDKSLYRNTGIITDRTGLLDVGGGDYLGTLISAYKMMADNPGLMETSDVLQQFNMDLYKAFKLDINKNMPLDDDLYIYGDISVSGDTQDKKVADISKGESINLTFSLDTSRMKKAMNAILLWTHSANNGGTPQQSWDTPMNSAWKKDFADSDTELVFVLDLPSGVIVDSNTKYSISGVNGFNITPKVEGQRLVVSVRKDSSKSEKSLKKIYEIINNLDSISLNVSNLKMTDSVELEKELKIIGYSYGAYDLSYGTNEAVIKSRDMSKKVAGDYIYREYYMMAAKQSESGRDSTADANKPNLISYTFKVNKPATSTVTFINGSDRYESVKVENGKSIDEDSLTDQSMPTNPTKSGYTFKGWATKKDAKTPDFTGKTVVNNDLTVYAIWEKNSTPVNPGGGSTTDPIVPNKPERIDGNDRIETAVKVSQKSYPNGTKAVILANKDKFSDVLTAVPFSVQIGAPILFTNTDSIPVETKNEIKRLGATQVYINGGTSSVTQSIEDTLKKEGKSVTRFNGVDRYDTAKLIGERVRANGSKDVVEIASGETFPDALSISSLAVKENAPILLSKKNDLTPVTKKAISDWKIEKATIAGQTNTISAMVEKDVTNVIKKTSRLGGADRYETSAIIAKAAVPDSTLGVYTSGEVFADALVAGPYAGINKAPVLLVNKDRVPTSIAKYTKESKINRAVVIGGTSTVYDSTFNQIKDLIAKK</sequence>
<comment type="subcellular location">
    <subcellularLocation>
        <location evidence="1">Cell envelope</location>
    </subcellularLocation>
</comment>
<feature type="chain" id="PRO_5026664141" evidence="3">
    <location>
        <begin position="30"/>
        <end position="790"/>
    </location>
</feature>
<evidence type="ECO:0000313" key="5">
    <source>
        <dbReference type="Proteomes" id="UP000440713"/>
    </source>
</evidence>
<proteinExistence type="predicted"/>
<dbReference type="PANTHER" id="PTHR30032">
    <property type="entry name" value="N-ACETYLMURAMOYL-L-ALANINE AMIDASE-RELATED"/>
    <property type="match status" value="1"/>
</dbReference>
<feature type="signal peptide" evidence="3">
    <location>
        <begin position="1"/>
        <end position="29"/>
    </location>
</feature>
<dbReference type="Proteomes" id="UP000440713">
    <property type="component" value="Unassembled WGS sequence"/>
</dbReference>
<dbReference type="NCBIfam" id="TIGR02543">
    <property type="entry name" value="List_Bact_rpt"/>
    <property type="match status" value="1"/>
</dbReference>
<accession>A0A6N7XHJ9</accession>
<dbReference type="InterPro" id="IPR051922">
    <property type="entry name" value="Bact_Sporulation_Assoc"/>
</dbReference>
<dbReference type="InterPro" id="IPR013378">
    <property type="entry name" value="InlB-like_B-rpt"/>
</dbReference>
<dbReference type="Gene3D" id="3.40.50.12090">
    <property type="match status" value="2"/>
</dbReference>
<dbReference type="InterPro" id="IPR007253">
    <property type="entry name" value="Cell_wall-bd_2"/>
</dbReference>
<dbReference type="PANTHER" id="PTHR30032:SF8">
    <property type="entry name" value="GERMINATION-SPECIFIC N-ACETYLMURAMOYL-L-ALANINE AMIDASE"/>
    <property type="match status" value="1"/>
</dbReference>
<dbReference type="Gene3D" id="2.60.40.4270">
    <property type="entry name" value="Listeria-Bacteroides repeat domain"/>
    <property type="match status" value="1"/>
</dbReference>
<dbReference type="RefSeq" id="WP_154538255.1">
    <property type="nucleotide sequence ID" value="NZ_VUNE01000004.1"/>
</dbReference>
<keyword evidence="5" id="KW-1185">Reference proteome</keyword>
<dbReference type="Pfam" id="PF04122">
    <property type="entry name" value="CW_binding_2"/>
    <property type="match status" value="3"/>
</dbReference>
<evidence type="ECO:0000256" key="1">
    <source>
        <dbReference type="ARBA" id="ARBA00004196"/>
    </source>
</evidence>
<comment type="caution">
    <text evidence="4">The sequence shown here is derived from an EMBL/GenBank/DDBJ whole genome shotgun (WGS) entry which is preliminary data.</text>
</comment>
<reference evidence="4 5" key="1">
    <citation type="submission" date="2019-08" db="EMBL/GenBank/DDBJ databases">
        <title>In-depth cultivation of the pig gut microbiome towards novel bacterial diversity and tailored functional studies.</title>
        <authorList>
            <person name="Wylensek D."/>
            <person name="Hitch T.C.A."/>
            <person name="Clavel T."/>
        </authorList>
    </citation>
    <scope>NUCLEOTIDE SEQUENCE [LARGE SCALE GENOMIC DNA]</scope>
    <source>
        <strain evidence="4 5">WCA-SAB-591-4A-A</strain>
    </source>
</reference>
<evidence type="ECO:0000256" key="2">
    <source>
        <dbReference type="SAM" id="MobiDB-lite"/>
    </source>
</evidence>
<dbReference type="EMBL" id="VUNE01000004">
    <property type="protein sequence ID" value="MST62827.1"/>
    <property type="molecule type" value="Genomic_DNA"/>
</dbReference>
<evidence type="ECO:0000256" key="3">
    <source>
        <dbReference type="SAM" id="SignalP"/>
    </source>
</evidence>
<dbReference type="AlphaFoldDB" id="A0A6N7XHJ9"/>
<dbReference type="GO" id="GO:0030313">
    <property type="term" value="C:cell envelope"/>
    <property type="evidence" value="ECO:0007669"/>
    <property type="project" value="UniProtKB-SubCell"/>
</dbReference>